<evidence type="ECO:0000313" key="5">
    <source>
        <dbReference type="Proteomes" id="UP000063930"/>
    </source>
</evidence>
<dbReference type="AlphaFoldDB" id="A0AAC8W9R5"/>
<proteinExistence type="predicted"/>
<dbReference type="PANTHER" id="PTHR22916">
    <property type="entry name" value="GLYCOSYLTRANSFERASE"/>
    <property type="match status" value="1"/>
</dbReference>
<dbReference type="Proteomes" id="UP000063930">
    <property type="component" value="Chromosome"/>
</dbReference>
<evidence type="ECO:0000256" key="1">
    <source>
        <dbReference type="ARBA" id="ARBA00022676"/>
    </source>
</evidence>
<evidence type="ECO:0000256" key="2">
    <source>
        <dbReference type="ARBA" id="ARBA00022679"/>
    </source>
</evidence>
<dbReference type="RefSeq" id="WP_054607595.1">
    <property type="nucleotide sequence ID" value="NZ_CP012381.1"/>
</dbReference>
<organism evidence="4 5">
    <name type="scientific">Lactobacillus helveticus</name>
    <name type="common">Lactobacillus suntoryeus</name>
    <dbReference type="NCBI Taxonomy" id="1587"/>
    <lineage>
        <taxon>Bacteria</taxon>
        <taxon>Bacillati</taxon>
        <taxon>Bacillota</taxon>
        <taxon>Bacilli</taxon>
        <taxon>Lactobacillales</taxon>
        <taxon>Lactobacillaceae</taxon>
        <taxon>Lactobacillus</taxon>
    </lineage>
</organism>
<keyword evidence="2" id="KW-0808">Transferase</keyword>
<evidence type="ECO:0000259" key="3">
    <source>
        <dbReference type="Pfam" id="PF00535"/>
    </source>
</evidence>
<dbReference type="EMBL" id="CP012381">
    <property type="protein sequence ID" value="ALI53227.1"/>
    <property type="molecule type" value="Genomic_DNA"/>
</dbReference>
<dbReference type="InterPro" id="IPR029044">
    <property type="entry name" value="Nucleotide-diphossugar_trans"/>
</dbReference>
<dbReference type="Pfam" id="PF00535">
    <property type="entry name" value="Glycos_transf_2"/>
    <property type="match status" value="1"/>
</dbReference>
<reference evidence="4 5" key="1">
    <citation type="submission" date="2015-08" db="EMBL/GenBank/DDBJ databases">
        <title>Complete genome sequence of Lactobacillus helveticus CAUH18, a probiotic strain originated from koumiss.</title>
        <authorList>
            <person name="Yang Y."/>
            <person name="Hao Y."/>
        </authorList>
    </citation>
    <scope>NUCLEOTIDE SEQUENCE [LARGE SCALE GENOMIC DNA]</scope>
    <source>
        <strain evidence="4 5">CAUH18</strain>
    </source>
</reference>
<name>A0AAC8W9R5_LACHE</name>
<sequence>MNDKLLTIIIPCFNVRNKVKPILLSLKEIVTQIESKYIEILFIDDGSKDNSKGYIENNFKNRSNVKILRQENKGVSCARNRGIELAKGKFITFIDADDNINVSHFFELFDLLQDNKADIINAGVKVKEKYVEKSPRNIIPSILGINDKYTFGQFYPGPFSKFYKAEFLRKNLLRFPIGLDNGEDMQFNIDCLIRANSVYFYPISFYLYRVGQLQSLTSKRGNNSFFKGTKLKRKYLNYLLRKHIINNAEFHFAVVDVVLSRFILFYGFSDENIYFMDEIKDIEELKRLVPELIKNSYIKNFKTTKQILLFILIYIPRPFSMKIVEKLAFLKNKYNKRKVKWIEI</sequence>
<protein>
    <recommendedName>
        <fullName evidence="3">Glycosyltransferase 2-like domain-containing protein</fullName>
    </recommendedName>
</protein>
<dbReference type="SUPFAM" id="SSF53448">
    <property type="entry name" value="Nucleotide-diphospho-sugar transferases"/>
    <property type="match status" value="1"/>
</dbReference>
<feature type="domain" description="Glycosyltransferase 2-like" evidence="3">
    <location>
        <begin position="7"/>
        <end position="139"/>
    </location>
</feature>
<gene>
    <name evidence="4" type="ORF">ALV80_09530</name>
</gene>
<accession>A0AAC8W9R5</accession>
<dbReference type="Gene3D" id="3.90.550.10">
    <property type="entry name" value="Spore Coat Polysaccharide Biosynthesis Protein SpsA, Chain A"/>
    <property type="match status" value="1"/>
</dbReference>
<dbReference type="PANTHER" id="PTHR22916:SF51">
    <property type="entry name" value="GLYCOSYLTRANSFERASE EPSH-RELATED"/>
    <property type="match status" value="1"/>
</dbReference>
<evidence type="ECO:0000313" key="4">
    <source>
        <dbReference type="EMBL" id="ALI53227.1"/>
    </source>
</evidence>
<dbReference type="CDD" id="cd00761">
    <property type="entry name" value="Glyco_tranf_GTA_type"/>
    <property type="match status" value="1"/>
</dbReference>
<dbReference type="InterPro" id="IPR001173">
    <property type="entry name" value="Glyco_trans_2-like"/>
</dbReference>
<dbReference type="GO" id="GO:0016757">
    <property type="term" value="F:glycosyltransferase activity"/>
    <property type="evidence" value="ECO:0007669"/>
    <property type="project" value="UniProtKB-KW"/>
</dbReference>
<keyword evidence="1" id="KW-0328">Glycosyltransferase</keyword>